<dbReference type="InterPro" id="IPR045739">
    <property type="entry name" value="ACT_dom_pair"/>
</dbReference>
<dbReference type="Proteomes" id="UP000464314">
    <property type="component" value="Chromosome"/>
</dbReference>
<dbReference type="PROSITE" id="PS51671">
    <property type="entry name" value="ACT"/>
    <property type="match status" value="1"/>
</dbReference>
<sequence>MLKQLSVFVENEIGSLAKITTVLRENGINLRAISSFDSPEFGIMRMIVDKPEYTKEILTSKGFVVKITDVLAVELEDKPGDLDRVLNIISIAGLTINYIYSFVIRDGKSPLMVIHLDNMEKGYLTLKANGVKVIDQEEIV</sequence>
<dbReference type="Gene3D" id="3.30.2130.10">
    <property type="entry name" value="VC0802-like"/>
    <property type="match status" value="1"/>
</dbReference>
<gene>
    <name evidence="2" type="ORF">Ana3638_10910</name>
</gene>
<evidence type="ECO:0000259" key="1">
    <source>
        <dbReference type="PROSITE" id="PS51671"/>
    </source>
</evidence>
<dbReference type="EMBL" id="CP048000">
    <property type="protein sequence ID" value="QHQ61218.1"/>
    <property type="molecule type" value="Genomic_DNA"/>
</dbReference>
<dbReference type="AlphaFoldDB" id="A0A6P1TPA4"/>
<dbReference type="InterPro" id="IPR045865">
    <property type="entry name" value="ACT-like_dom_sf"/>
</dbReference>
<evidence type="ECO:0000313" key="3">
    <source>
        <dbReference type="Proteomes" id="UP000464314"/>
    </source>
</evidence>
<feature type="domain" description="ACT" evidence="1">
    <location>
        <begin position="4"/>
        <end position="90"/>
    </location>
</feature>
<reference evidence="2 3" key="1">
    <citation type="submission" date="2020-01" db="EMBL/GenBank/DDBJ databases">
        <title>Genome analysis of Anaerocolumna sp. CBA3638.</title>
        <authorList>
            <person name="Kim J."/>
            <person name="Roh S.W."/>
        </authorList>
    </citation>
    <scope>NUCLEOTIDE SEQUENCE [LARGE SCALE GENOMIC DNA]</scope>
    <source>
        <strain evidence="2 3">CBA3638</strain>
    </source>
</reference>
<dbReference type="Pfam" id="PF19571">
    <property type="entry name" value="ACT_8"/>
    <property type="match status" value="1"/>
</dbReference>
<name>A0A6P1TPA4_9FIRM</name>
<organism evidence="2 3">
    <name type="scientific">Anaerocolumna sedimenticola</name>
    <dbReference type="NCBI Taxonomy" id="2696063"/>
    <lineage>
        <taxon>Bacteria</taxon>
        <taxon>Bacillati</taxon>
        <taxon>Bacillota</taxon>
        <taxon>Clostridia</taxon>
        <taxon>Lachnospirales</taxon>
        <taxon>Lachnospiraceae</taxon>
        <taxon>Anaerocolumna</taxon>
    </lineage>
</organism>
<dbReference type="SUPFAM" id="SSF55021">
    <property type="entry name" value="ACT-like"/>
    <property type="match status" value="2"/>
</dbReference>
<dbReference type="RefSeq" id="WP_161838044.1">
    <property type="nucleotide sequence ID" value="NZ_CP048000.1"/>
</dbReference>
<proteinExistence type="predicted"/>
<evidence type="ECO:0000313" key="2">
    <source>
        <dbReference type="EMBL" id="QHQ61218.1"/>
    </source>
</evidence>
<accession>A0A6P1TPA4</accession>
<dbReference type="PANTHER" id="PTHR40099:SF1">
    <property type="entry name" value="ACETOLACTATE SYNTHASE, SMALL SUBUNIT"/>
    <property type="match status" value="1"/>
</dbReference>
<dbReference type="KEGG" id="anr:Ana3638_10910"/>
<protein>
    <submittedName>
        <fullName evidence="2">ACT domain-containing protein</fullName>
    </submittedName>
</protein>
<keyword evidence="3" id="KW-1185">Reference proteome</keyword>
<dbReference type="PANTHER" id="PTHR40099">
    <property type="entry name" value="ACETOLACTATE SYNTHASE, SMALL SUBUNIT"/>
    <property type="match status" value="1"/>
</dbReference>
<dbReference type="InterPro" id="IPR002912">
    <property type="entry name" value="ACT_dom"/>
</dbReference>